<proteinExistence type="predicted"/>
<dbReference type="AlphaFoldDB" id="A0AAE1UJC9"/>
<dbReference type="Proteomes" id="UP001292094">
    <property type="component" value="Unassembled WGS sequence"/>
</dbReference>
<organism evidence="2 3">
    <name type="scientific">Petrolisthes manimaculis</name>
    <dbReference type="NCBI Taxonomy" id="1843537"/>
    <lineage>
        <taxon>Eukaryota</taxon>
        <taxon>Metazoa</taxon>
        <taxon>Ecdysozoa</taxon>
        <taxon>Arthropoda</taxon>
        <taxon>Crustacea</taxon>
        <taxon>Multicrustacea</taxon>
        <taxon>Malacostraca</taxon>
        <taxon>Eumalacostraca</taxon>
        <taxon>Eucarida</taxon>
        <taxon>Decapoda</taxon>
        <taxon>Pleocyemata</taxon>
        <taxon>Anomura</taxon>
        <taxon>Galatheoidea</taxon>
        <taxon>Porcellanidae</taxon>
        <taxon>Petrolisthes</taxon>
    </lineage>
</organism>
<evidence type="ECO:0000256" key="1">
    <source>
        <dbReference type="SAM" id="MobiDB-lite"/>
    </source>
</evidence>
<feature type="compositionally biased region" description="Polar residues" evidence="1">
    <location>
        <begin position="21"/>
        <end position="43"/>
    </location>
</feature>
<keyword evidence="3" id="KW-1185">Reference proteome</keyword>
<feature type="compositionally biased region" description="Pro residues" evidence="1">
    <location>
        <begin position="126"/>
        <end position="140"/>
    </location>
</feature>
<dbReference type="EMBL" id="JAWZYT010000665">
    <property type="protein sequence ID" value="KAK4320494.1"/>
    <property type="molecule type" value="Genomic_DNA"/>
</dbReference>
<gene>
    <name evidence="2" type="ORF">Pmani_008659</name>
</gene>
<feature type="compositionally biased region" description="Polar residues" evidence="1">
    <location>
        <begin position="101"/>
        <end position="113"/>
    </location>
</feature>
<accession>A0AAE1UJC9</accession>
<feature type="compositionally biased region" description="Pro residues" evidence="1">
    <location>
        <begin position="78"/>
        <end position="88"/>
    </location>
</feature>
<protein>
    <submittedName>
        <fullName evidence="2">Uncharacterized protein</fullName>
    </submittedName>
</protein>
<feature type="compositionally biased region" description="Pro residues" evidence="1">
    <location>
        <begin position="7"/>
        <end position="17"/>
    </location>
</feature>
<evidence type="ECO:0000313" key="3">
    <source>
        <dbReference type="Proteomes" id="UP001292094"/>
    </source>
</evidence>
<sequence length="211" mass="22737">MSNDAWPTPPSSPTPHHMPPRQSTLMHPTMQLELSCSKHSLPTPTLPPRACSTSPTPPLPIPLTPLPPIHLLSTQFNPPSPTPIPHDPSPNSILTPVIPSNLPQDPHSITQPSPATPHCTCCPDLAPQPTPSAATPPPPQDNELAMPPERITSREGGTSTLNHPTEWWVNKSLSQMQLNPLLGYRPPDWLSLLGHRLPDSTPCPCNESSVG</sequence>
<feature type="region of interest" description="Disordered" evidence="1">
    <location>
        <begin position="1"/>
        <end position="58"/>
    </location>
</feature>
<comment type="caution">
    <text evidence="2">The sequence shown here is derived from an EMBL/GenBank/DDBJ whole genome shotgun (WGS) entry which is preliminary data.</text>
</comment>
<name>A0AAE1UJC9_9EUCA</name>
<evidence type="ECO:0000313" key="2">
    <source>
        <dbReference type="EMBL" id="KAK4320494.1"/>
    </source>
</evidence>
<feature type="region of interest" description="Disordered" evidence="1">
    <location>
        <begin position="75"/>
        <end position="163"/>
    </location>
</feature>
<reference evidence="2" key="1">
    <citation type="submission" date="2023-11" db="EMBL/GenBank/DDBJ databases">
        <title>Genome assemblies of two species of porcelain crab, Petrolisthes cinctipes and Petrolisthes manimaculis (Anomura: Porcellanidae).</title>
        <authorList>
            <person name="Angst P."/>
        </authorList>
    </citation>
    <scope>NUCLEOTIDE SEQUENCE</scope>
    <source>
        <strain evidence="2">PB745_02</strain>
        <tissue evidence="2">Gill</tissue>
    </source>
</reference>